<evidence type="ECO:0000313" key="2">
    <source>
        <dbReference type="EMBL" id="EFC35950.1"/>
    </source>
</evidence>
<dbReference type="OrthoDB" id="10265010at2759"/>
<name>D2VDM2_NAEGR</name>
<reference evidence="3 4" key="1">
    <citation type="journal article" date="2010" name="Cell">
        <title>The genome of Naegleria gruberi illuminates early eukaryotic versatility.</title>
        <authorList>
            <person name="Fritz-Laylin L.K."/>
            <person name="Prochnik S.E."/>
            <person name="Ginger M.L."/>
            <person name="Dacks J.B."/>
            <person name="Carpenter M.L."/>
            <person name="Field M.C."/>
            <person name="Kuo A."/>
            <person name="Paredez A."/>
            <person name="Chapman J."/>
            <person name="Pham J."/>
            <person name="Shu S."/>
            <person name="Neupane R."/>
            <person name="Cipriano M."/>
            <person name="Mancuso J."/>
            <person name="Tu H."/>
            <person name="Salamov A."/>
            <person name="Lindquist E."/>
            <person name="Shapiro H."/>
            <person name="Lucas S."/>
            <person name="Grigoriev I.V."/>
            <person name="Cande W.Z."/>
            <person name="Fulton C."/>
            <person name="Rokhsar D.S."/>
            <person name="Dawson S.C."/>
        </authorList>
    </citation>
    <scope>NUCLEOTIDE SEQUENCE [LARGE SCALE GENOMIC DNA]</scope>
    <source>
        <strain evidence="3 4">NEG-M</strain>
    </source>
</reference>
<feature type="transmembrane region" description="Helical" evidence="1">
    <location>
        <begin position="6"/>
        <end position="27"/>
    </location>
</feature>
<dbReference type="EMBL" id="GG738865">
    <property type="protein sequence ID" value="EFC45026.1"/>
    <property type="molecule type" value="Genomic_DNA"/>
</dbReference>
<dbReference type="KEGG" id="ngr:NAEGRDRAFT_66970"/>
<evidence type="ECO:0000256" key="1">
    <source>
        <dbReference type="SAM" id="Phobius"/>
    </source>
</evidence>
<dbReference type="EMBL" id="GG738975">
    <property type="protein sequence ID" value="EFC35950.1"/>
    <property type="molecule type" value="Genomic_DNA"/>
</dbReference>
<keyword evidence="1" id="KW-0472">Membrane</keyword>
<sequence>MFHHYIPAASLLLSGIVHLLPLSGLLGSRQLEKLYGIPINEENLEILMRHRAVLFGLLGTFHCYGAFRPELYGLAFGSGIVSVASFIWLSRLSKKQSMVNRQIVRVCNVDIVVLMALSLGMITSIYFNE</sequence>
<keyword evidence="1" id="KW-0812">Transmembrane</keyword>
<gene>
    <name evidence="3" type="ORF">NAEGRDRAFT_66970</name>
    <name evidence="2" type="ORF">NAEGRDRAFT_76389</name>
</gene>
<dbReference type="Proteomes" id="UP000006671">
    <property type="component" value="Unassembled WGS sequence"/>
</dbReference>
<proteinExistence type="predicted"/>
<keyword evidence="1" id="KW-1133">Transmembrane helix</keyword>
<organism evidence="4">
    <name type="scientific">Naegleria gruberi</name>
    <name type="common">Amoeba</name>
    <dbReference type="NCBI Taxonomy" id="5762"/>
    <lineage>
        <taxon>Eukaryota</taxon>
        <taxon>Discoba</taxon>
        <taxon>Heterolobosea</taxon>
        <taxon>Tetramitia</taxon>
        <taxon>Eutetramitia</taxon>
        <taxon>Vahlkampfiidae</taxon>
        <taxon>Naegleria</taxon>
    </lineage>
</organism>
<feature type="transmembrane region" description="Helical" evidence="1">
    <location>
        <begin position="73"/>
        <end position="91"/>
    </location>
</feature>
<accession>D2VDM2</accession>
<keyword evidence="4" id="KW-1185">Reference proteome</keyword>
<protein>
    <submittedName>
        <fullName evidence="3">Predicted protein</fullName>
    </submittedName>
</protein>
<dbReference type="AlphaFoldDB" id="D2VDM2"/>
<evidence type="ECO:0000313" key="4">
    <source>
        <dbReference type="Proteomes" id="UP000006671"/>
    </source>
</evidence>
<feature type="transmembrane region" description="Helical" evidence="1">
    <location>
        <begin position="103"/>
        <end position="127"/>
    </location>
</feature>
<dbReference type="RefSeq" id="XP_002677770.1">
    <property type="nucleotide sequence ID" value="XM_002677724.1"/>
</dbReference>
<dbReference type="GeneID" id="8849327"/>
<evidence type="ECO:0000313" key="3">
    <source>
        <dbReference type="EMBL" id="EFC45026.1"/>
    </source>
</evidence>
<dbReference type="VEuPathDB" id="AmoebaDB:NAEGRDRAFT_66970"/>